<dbReference type="Proteomes" id="UP000245073">
    <property type="component" value="Unassembled WGS sequence"/>
</dbReference>
<dbReference type="EMBL" id="QDKQ01000004">
    <property type="protein sequence ID" value="PVM94191.1"/>
    <property type="molecule type" value="Genomic_DNA"/>
</dbReference>
<evidence type="ECO:0000313" key="4">
    <source>
        <dbReference type="Proteomes" id="UP000245073"/>
    </source>
</evidence>
<dbReference type="InterPro" id="IPR004629">
    <property type="entry name" value="WecG_TagA_CpsF"/>
</dbReference>
<dbReference type="CDD" id="cd06533">
    <property type="entry name" value="Glyco_transf_WecG_TagA"/>
    <property type="match status" value="1"/>
</dbReference>
<reference evidence="3 4" key="1">
    <citation type="submission" date="2018-04" db="EMBL/GenBank/DDBJ databases">
        <title>The genome sequence of Caulobacter sp. 744.</title>
        <authorList>
            <person name="Gao J."/>
            <person name="Sun J."/>
        </authorList>
    </citation>
    <scope>NUCLEOTIDE SEQUENCE [LARGE SCALE GENOMIC DNA]</scope>
    <source>
        <strain evidence="3 4">774</strain>
    </source>
</reference>
<dbReference type="RefSeq" id="WP_109098978.1">
    <property type="nucleotide sequence ID" value="NZ_QDKQ01000004.1"/>
</dbReference>
<dbReference type="GO" id="GO:0016758">
    <property type="term" value="F:hexosyltransferase activity"/>
    <property type="evidence" value="ECO:0007669"/>
    <property type="project" value="TreeGrafter"/>
</dbReference>
<dbReference type="SUPFAM" id="SSF51395">
    <property type="entry name" value="FMN-linked oxidoreductases"/>
    <property type="match status" value="1"/>
</dbReference>
<accession>A0A2T9KEB3</accession>
<dbReference type="OrthoDB" id="9771846at2"/>
<protein>
    <submittedName>
        <fullName evidence="3">Glycosyltransferase</fullName>
    </submittedName>
</protein>
<evidence type="ECO:0000313" key="3">
    <source>
        <dbReference type="EMBL" id="PVM94191.1"/>
    </source>
</evidence>
<dbReference type="NCBIfam" id="TIGR00696">
    <property type="entry name" value="wecG_tagA_cpsF"/>
    <property type="match status" value="1"/>
</dbReference>
<dbReference type="Pfam" id="PF03808">
    <property type="entry name" value="Glyco_tran_WecG"/>
    <property type="match status" value="1"/>
</dbReference>
<dbReference type="AlphaFoldDB" id="A0A2T9KEB3"/>
<sequence>MTNVLGRTKVVIGGIPVERLSAGEWCEQLLSDWRAIGSGHGRPKVVTTANGQVVSLFATDPVYRKAVLAADHVAADGMSVVKASRWRGREAIPERVSTTDWFHDAARAASEHGLKFYMIGATEEANERAVARVREMYPKLQVVGRRNGYFKDEEIPAIAEQVAASGADVLWLAVGNPRQVVVAHRFKTLLPRVTWVRTCGGLFDFLAGERARAPLFLQKAGLEWAWRAALEPRRLLWRYLTTNVHSTYLMAFRSGRAT</sequence>
<name>A0A2T9KEB3_9CAUL</name>
<gene>
    <name evidence="3" type="ORF">DDF67_00255</name>
</gene>
<dbReference type="PANTHER" id="PTHR34136">
    <property type="match status" value="1"/>
</dbReference>
<keyword evidence="1" id="KW-0328">Glycosyltransferase</keyword>
<dbReference type="PANTHER" id="PTHR34136:SF1">
    <property type="entry name" value="UDP-N-ACETYL-D-MANNOSAMINURONIC ACID TRANSFERASE"/>
    <property type="match status" value="1"/>
</dbReference>
<keyword evidence="4" id="KW-1185">Reference proteome</keyword>
<evidence type="ECO:0000256" key="1">
    <source>
        <dbReference type="ARBA" id="ARBA00022676"/>
    </source>
</evidence>
<proteinExistence type="predicted"/>
<evidence type="ECO:0000256" key="2">
    <source>
        <dbReference type="ARBA" id="ARBA00022679"/>
    </source>
</evidence>
<comment type="caution">
    <text evidence="3">The sequence shown here is derived from an EMBL/GenBank/DDBJ whole genome shotgun (WGS) entry which is preliminary data.</text>
</comment>
<organism evidence="3 4">
    <name type="scientific">Caulobacter endophyticus</name>
    <dbReference type="NCBI Taxonomy" id="2172652"/>
    <lineage>
        <taxon>Bacteria</taxon>
        <taxon>Pseudomonadati</taxon>
        <taxon>Pseudomonadota</taxon>
        <taxon>Alphaproteobacteria</taxon>
        <taxon>Caulobacterales</taxon>
        <taxon>Caulobacteraceae</taxon>
        <taxon>Caulobacter</taxon>
    </lineage>
</organism>
<keyword evidence="2 3" id="KW-0808">Transferase</keyword>